<comment type="subcellular location">
    <subcellularLocation>
        <location evidence="1">Cytoplasm</location>
        <location evidence="1">Cytoskeleton</location>
        <location evidence="1">Cilium axoneme</location>
    </subcellularLocation>
</comment>
<reference evidence="7 8" key="1">
    <citation type="submission" date="2019-09" db="EMBL/GenBank/DDBJ databases">
        <title>Bird 10,000 Genomes (B10K) Project - Family phase.</title>
        <authorList>
            <person name="Zhang G."/>
        </authorList>
    </citation>
    <scope>NUCLEOTIDE SEQUENCE [LARGE SCALE GENOMIC DNA]</scope>
    <source>
        <strain evidence="7">B10K-DU-001-28</strain>
        <tissue evidence="7">Muscle</tissue>
    </source>
</reference>
<proteinExistence type="predicted"/>
<dbReference type="Proteomes" id="UP000570547">
    <property type="component" value="Unassembled WGS sequence"/>
</dbReference>
<dbReference type="PANTHER" id="PTHR13159">
    <property type="entry name" value="RADIAL SPOKEHEAD-RELATED"/>
    <property type="match status" value="1"/>
</dbReference>
<evidence type="ECO:0000256" key="2">
    <source>
        <dbReference type="ARBA" id="ARBA00022490"/>
    </source>
</evidence>
<dbReference type="Pfam" id="PF04712">
    <property type="entry name" value="Radial_spoke"/>
    <property type="match status" value="1"/>
</dbReference>
<accession>A0A7K9P7D9</accession>
<keyword evidence="3" id="KW-0969">Cilium</keyword>
<dbReference type="CDD" id="cd22963">
    <property type="entry name" value="DD_CrRSP4-like"/>
    <property type="match status" value="1"/>
</dbReference>
<feature type="region of interest" description="Disordered" evidence="6">
    <location>
        <begin position="198"/>
        <end position="255"/>
    </location>
</feature>
<evidence type="ECO:0000256" key="6">
    <source>
        <dbReference type="SAM" id="MobiDB-lite"/>
    </source>
</evidence>
<evidence type="ECO:0000256" key="3">
    <source>
        <dbReference type="ARBA" id="ARBA00023069"/>
    </source>
</evidence>
<feature type="compositionally biased region" description="Acidic residues" evidence="6">
    <location>
        <begin position="395"/>
        <end position="415"/>
    </location>
</feature>
<dbReference type="PANTHER" id="PTHR13159:SF0">
    <property type="entry name" value="RADIAL SPOKE HEAD 6 HOMOLOG A"/>
    <property type="match status" value="1"/>
</dbReference>
<feature type="non-terminal residue" evidence="7">
    <location>
        <position position="1"/>
    </location>
</feature>
<gene>
    <name evidence="7" type="primary">Rsph4a</name>
    <name evidence="7" type="ORF">PACPHI_R10696</name>
</gene>
<keyword evidence="2" id="KW-0963">Cytoplasm</keyword>
<feature type="region of interest" description="Disordered" evidence="6">
    <location>
        <begin position="389"/>
        <end position="418"/>
    </location>
</feature>
<evidence type="ECO:0000256" key="1">
    <source>
        <dbReference type="ARBA" id="ARBA00004430"/>
    </source>
</evidence>
<comment type="caution">
    <text evidence="7">The sequence shown here is derived from an EMBL/GenBank/DDBJ whole genome shotgun (WGS) entry which is preliminary data.</text>
</comment>
<sequence>GPYQPHEPGYGLDQPGYSPYEDEIPDPEARMLAIKNAKAYLLQTSTKSGLNLYDHFANILTKVLDEQPTNTVDIIEDISKDVKWAQFRKKMDTLRDEHLILPTFEAAEKCKALFVKDAAEEEREELDEEMGQPSLPNVMETAFYFEQAGIGLDKDECYYIFLSLKNLINVQPIETCRFWGKILGLEMNYIIAEVQLHEGEGGEEEEAAEEEEETAVEEEKEMGEGEEEGEEKEKEAEPPKSTYKPPPEIPKEENGTGTNKYIYFVCNEPGKPWVKLPPVTPAQIVCARKIKKFFTGRLDAPIVSFPPFPGNEANYLRAQIARISAGTHVSPTGFYQFANEDEEEDEGDDYEENPEFEPPPVAEMVESLATWAHHVKGILKQGRCVWINPSQKSDENEEEEEEEEEDKDEEGDEHEEERGLPLFTLISEDEGIKNIPAWTARASTNLIPQYSVAILQSNRWPGAYAFASGRKFDNIYFGWGHKYSPESHTPALPPAAQAEYPIGPGITETVDPTVEEELAFKIAQEEALAEEEEEGEEEEVEDD</sequence>
<evidence type="ECO:0000313" key="7">
    <source>
        <dbReference type="EMBL" id="NXH94932.1"/>
    </source>
</evidence>
<evidence type="ECO:0000313" key="8">
    <source>
        <dbReference type="Proteomes" id="UP000570547"/>
    </source>
</evidence>
<protein>
    <submittedName>
        <fullName evidence="7">RSH4A protein</fullName>
    </submittedName>
</protein>
<dbReference type="GO" id="GO:0001534">
    <property type="term" value="C:radial spoke"/>
    <property type="evidence" value="ECO:0007669"/>
    <property type="project" value="InterPro"/>
</dbReference>
<dbReference type="GO" id="GO:0060294">
    <property type="term" value="P:cilium movement involved in cell motility"/>
    <property type="evidence" value="ECO:0007669"/>
    <property type="project" value="InterPro"/>
</dbReference>
<name>A0A7K9P7D9_9CORV</name>
<feature type="compositionally biased region" description="Acidic residues" evidence="6">
    <location>
        <begin position="201"/>
        <end position="230"/>
    </location>
</feature>
<dbReference type="InterPro" id="IPR006802">
    <property type="entry name" value="Radial_spoke"/>
</dbReference>
<dbReference type="EMBL" id="VWZT01002163">
    <property type="protein sequence ID" value="NXH94932.1"/>
    <property type="molecule type" value="Genomic_DNA"/>
</dbReference>
<feature type="non-terminal residue" evidence="7">
    <location>
        <position position="543"/>
    </location>
</feature>
<dbReference type="AlphaFoldDB" id="A0A7K9P7D9"/>
<dbReference type="GO" id="GO:0035082">
    <property type="term" value="P:axoneme assembly"/>
    <property type="evidence" value="ECO:0007669"/>
    <property type="project" value="TreeGrafter"/>
</dbReference>
<evidence type="ECO:0000256" key="5">
    <source>
        <dbReference type="ARBA" id="ARBA00023273"/>
    </source>
</evidence>
<evidence type="ECO:0000256" key="4">
    <source>
        <dbReference type="ARBA" id="ARBA00023212"/>
    </source>
</evidence>
<organism evidence="7 8">
    <name type="scientific">Pachycephala philippinensis</name>
    <name type="common">yellow-belllied whistler</name>
    <dbReference type="NCBI Taxonomy" id="449367"/>
    <lineage>
        <taxon>Eukaryota</taxon>
        <taxon>Metazoa</taxon>
        <taxon>Chordata</taxon>
        <taxon>Craniata</taxon>
        <taxon>Vertebrata</taxon>
        <taxon>Euteleostomi</taxon>
        <taxon>Archelosauria</taxon>
        <taxon>Archosauria</taxon>
        <taxon>Dinosauria</taxon>
        <taxon>Saurischia</taxon>
        <taxon>Theropoda</taxon>
        <taxon>Coelurosauria</taxon>
        <taxon>Aves</taxon>
        <taxon>Neognathae</taxon>
        <taxon>Neoaves</taxon>
        <taxon>Telluraves</taxon>
        <taxon>Australaves</taxon>
        <taxon>Passeriformes</taxon>
        <taxon>Corvoidea</taxon>
        <taxon>Pachycephalidae</taxon>
        <taxon>Pachycephala</taxon>
    </lineage>
</organism>
<keyword evidence="5" id="KW-0966">Cell projection</keyword>
<keyword evidence="8" id="KW-1185">Reference proteome</keyword>
<keyword evidence="4" id="KW-0206">Cytoskeleton</keyword>